<dbReference type="PANTHER" id="PTHR48078">
    <property type="entry name" value="THREONINE DEHYDRATASE, MITOCHONDRIAL-RELATED"/>
    <property type="match status" value="1"/>
</dbReference>
<dbReference type="InterPro" id="IPR036052">
    <property type="entry name" value="TrpB-like_PALP_sf"/>
</dbReference>
<feature type="domain" description="Tryptophan synthase beta chain-like PALP" evidence="5">
    <location>
        <begin position="21"/>
        <end position="303"/>
    </location>
</feature>
<organism evidence="6 7">
    <name type="scientific">Flavimaribacter sediminis</name>
    <dbReference type="NCBI Taxonomy" id="2865987"/>
    <lineage>
        <taxon>Bacteria</taxon>
        <taxon>Pseudomonadati</taxon>
        <taxon>Pseudomonadota</taxon>
        <taxon>Alphaproteobacteria</taxon>
        <taxon>Hyphomicrobiales</taxon>
        <taxon>Rhizobiaceae</taxon>
        <taxon>Flavimaribacter</taxon>
    </lineage>
</organism>
<comment type="caution">
    <text evidence="6">The sequence shown here is derived from an EMBL/GenBank/DDBJ whole genome shotgun (WGS) entry which is preliminary data.</text>
</comment>
<evidence type="ECO:0000256" key="1">
    <source>
        <dbReference type="ARBA" id="ARBA00001933"/>
    </source>
</evidence>
<dbReference type="GO" id="GO:0004794">
    <property type="term" value="F:threonine deaminase activity"/>
    <property type="evidence" value="ECO:0007669"/>
    <property type="project" value="TreeGrafter"/>
</dbReference>
<evidence type="ECO:0000313" key="7">
    <source>
        <dbReference type="Proteomes" id="UP001196509"/>
    </source>
</evidence>
<name>A0AAE3D0B7_9HYPH</name>
<proteinExistence type="inferred from homology"/>
<dbReference type="GO" id="GO:0006567">
    <property type="term" value="P:L-threonine catabolic process"/>
    <property type="evidence" value="ECO:0007669"/>
    <property type="project" value="TreeGrafter"/>
</dbReference>
<dbReference type="InterPro" id="IPR014333">
    <property type="entry name" value="Ectoine_EutB"/>
</dbReference>
<dbReference type="Pfam" id="PF00291">
    <property type="entry name" value="PALP"/>
    <property type="match status" value="1"/>
</dbReference>
<dbReference type="GO" id="GO:0009097">
    <property type="term" value="P:isoleucine biosynthetic process"/>
    <property type="evidence" value="ECO:0007669"/>
    <property type="project" value="TreeGrafter"/>
</dbReference>
<dbReference type="Proteomes" id="UP001196509">
    <property type="component" value="Unassembled WGS sequence"/>
</dbReference>
<evidence type="ECO:0000256" key="2">
    <source>
        <dbReference type="ARBA" id="ARBA00010869"/>
    </source>
</evidence>
<dbReference type="NCBIfam" id="TIGR02991">
    <property type="entry name" value="ectoine_eutB"/>
    <property type="match status" value="1"/>
</dbReference>
<dbReference type="Gene3D" id="3.40.50.1100">
    <property type="match status" value="2"/>
</dbReference>
<sequence>MDLSLADILAARKTIAGMADATPLVPSPHMRTVAGQEFLLKLENMQPIGAFKLRGALNAVMNLPEGVTGVTCCSTGNHGRGVAYAAGLRGLRAVICMSELVPQAKVEGVRALGAEVRIIGQSQDDALAESQRLVAEEGLVEISPFDDPFVIAGQGTIGLEILEKRPDTAMILAPLSGGGLAGGVALAAKSINPRVAVIGVSMDRGAAMYQSIRAGKPVEVEETPSLADSLGGGVGLENRLSFPLCRDYLDDVVLVTEEEIYHAMQTLYYEDRIVAEGACVVGIAAMQAGRLPKPRGPAATIVTGRNLDMSQFTKIINGQDIALGDYRIAGKAYR</sequence>
<keyword evidence="4" id="KW-0456">Lyase</keyword>
<accession>A0AAE3D0B7</accession>
<dbReference type="NCBIfam" id="NF005680">
    <property type="entry name" value="PRK07476.1"/>
    <property type="match status" value="1"/>
</dbReference>
<dbReference type="AlphaFoldDB" id="A0AAE3D0B7"/>
<evidence type="ECO:0000256" key="3">
    <source>
        <dbReference type="ARBA" id="ARBA00022898"/>
    </source>
</evidence>
<dbReference type="GO" id="GO:0003941">
    <property type="term" value="F:L-serine ammonia-lyase activity"/>
    <property type="evidence" value="ECO:0007669"/>
    <property type="project" value="TreeGrafter"/>
</dbReference>
<comment type="similarity">
    <text evidence="2">Belongs to the serine/threonine dehydratase family.</text>
</comment>
<dbReference type="InterPro" id="IPR050147">
    <property type="entry name" value="Ser/Thr_Dehydratase"/>
</dbReference>
<keyword evidence="3" id="KW-0663">Pyridoxal phosphate</keyword>
<dbReference type="RefSeq" id="WP_220228196.1">
    <property type="nucleotide sequence ID" value="NZ_JAICBX010000002.1"/>
</dbReference>
<dbReference type="FunFam" id="3.40.50.1100:FF:000005">
    <property type="entry name" value="Threonine dehydratase catabolic"/>
    <property type="match status" value="1"/>
</dbReference>
<gene>
    <name evidence="6" type="primary">eutB</name>
    <name evidence="6" type="ORF">K1W69_09865</name>
</gene>
<evidence type="ECO:0000256" key="4">
    <source>
        <dbReference type="ARBA" id="ARBA00023239"/>
    </source>
</evidence>
<keyword evidence="7" id="KW-1185">Reference proteome</keyword>
<comment type="cofactor">
    <cofactor evidence="1">
        <name>pyridoxal 5'-phosphate</name>
        <dbReference type="ChEBI" id="CHEBI:597326"/>
    </cofactor>
</comment>
<dbReference type="EMBL" id="JAICBX010000002">
    <property type="protein sequence ID" value="MBW8637494.1"/>
    <property type="molecule type" value="Genomic_DNA"/>
</dbReference>
<evidence type="ECO:0000313" key="6">
    <source>
        <dbReference type="EMBL" id="MBW8637494.1"/>
    </source>
</evidence>
<dbReference type="GO" id="GO:0006565">
    <property type="term" value="P:L-serine catabolic process"/>
    <property type="evidence" value="ECO:0007669"/>
    <property type="project" value="TreeGrafter"/>
</dbReference>
<dbReference type="PANTHER" id="PTHR48078:SF6">
    <property type="entry name" value="L-THREONINE DEHYDRATASE CATABOLIC TDCB"/>
    <property type="match status" value="1"/>
</dbReference>
<evidence type="ECO:0000259" key="5">
    <source>
        <dbReference type="Pfam" id="PF00291"/>
    </source>
</evidence>
<reference evidence="6" key="1">
    <citation type="submission" date="2021-08" db="EMBL/GenBank/DDBJ databases">
        <title>Hoeflea bacterium WL0058 sp. nov., isolated from the sediment.</title>
        <authorList>
            <person name="Wang L."/>
            <person name="Zhang D."/>
        </authorList>
    </citation>
    <scope>NUCLEOTIDE SEQUENCE</scope>
    <source>
        <strain evidence="6">WL0058</strain>
    </source>
</reference>
<dbReference type="CDD" id="cd01562">
    <property type="entry name" value="Thr-dehyd"/>
    <property type="match status" value="1"/>
</dbReference>
<protein>
    <submittedName>
        <fullName evidence="6">Hydroxyectoine utilization dehydratase EutB</fullName>
    </submittedName>
</protein>
<dbReference type="SUPFAM" id="SSF53686">
    <property type="entry name" value="Tryptophan synthase beta subunit-like PLP-dependent enzymes"/>
    <property type="match status" value="1"/>
</dbReference>
<dbReference type="InterPro" id="IPR001926">
    <property type="entry name" value="TrpB-like_PALP"/>
</dbReference>